<feature type="binding site" evidence="10">
    <location>
        <position position="249"/>
    </location>
    <ligand>
        <name>thiamine diphosphate</name>
        <dbReference type="ChEBI" id="CHEBI:58937"/>
    </ligand>
</feature>
<evidence type="ECO:0000256" key="4">
    <source>
        <dbReference type="ARBA" id="ARBA00022679"/>
    </source>
</evidence>
<dbReference type="PANTHER" id="PTHR43322">
    <property type="entry name" value="1-D-DEOXYXYLULOSE 5-PHOSPHATE SYNTHASE-RELATED"/>
    <property type="match status" value="1"/>
</dbReference>
<feature type="binding site" evidence="10">
    <location>
        <position position="176"/>
    </location>
    <ligand>
        <name>Mg(2+)</name>
        <dbReference type="ChEBI" id="CHEBI:18420"/>
    </ligand>
</feature>
<dbReference type="OrthoDB" id="9803371at2"/>
<evidence type="ECO:0000256" key="2">
    <source>
        <dbReference type="ARBA" id="ARBA00011081"/>
    </source>
</evidence>
<dbReference type="SUPFAM" id="SSF52518">
    <property type="entry name" value="Thiamin diphosphate-binding fold (THDP-binding)"/>
    <property type="match status" value="2"/>
</dbReference>
<dbReference type="InterPro" id="IPR005477">
    <property type="entry name" value="Dxylulose-5-P_synthase"/>
</dbReference>
<dbReference type="SUPFAM" id="SSF52922">
    <property type="entry name" value="TK C-terminal domain-like"/>
    <property type="match status" value="1"/>
</dbReference>
<dbReference type="RefSeq" id="WP_093606520.1">
    <property type="nucleotide sequence ID" value="NZ_FOYL01000030.1"/>
</dbReference>
<evidence type="ECO:0000256" key="6">
    <source>
        <dbReference type="ARBA" id="ARBA00022842"/>
    </source>
</evidence>
<evidence type="ECO:0000256" key="10">
    <source>
        <dbReference type="HAMAP-Rule" id="MF_00315"/>
    </source>
</evidence>
<comment type="function">
    <text evidence="10">Catalyzes the acyloin condensation reaction between C atoms 2 and 3 of pyruvate and glyceraldehyde 3-phosphate to yield 1-deoxy-D-xylulose-5-phosphate (DXP).</text>
</comment>
<dbReference type="GO" id="GO:0016114">
    <property type="term" value="P:terpenoid biosynthetic process"/>
    <property type="evidence" value="ECO:0007669"/>
    <property type="project" value="UniProtKB-UniRule"/>
</dbReference>
<feature type="binding site" evidence="10">
    <location>
        <begin position="115"/>
        <end position="117"/>
    </location>
    <ligand>
        <name>thiamine diphosphate</name>
        <dbReference type="ChEBI" id="CHEBI:58937"/>
    </ligand>
</feature>
<dbReference type="EMBL" id="FOYL01000030">
    <property type="protein sequence ID" value="SFR30170.1"/>
    <property type="molecule type" value="Genomic_DNA"/>
</dbReference>
<dbReference type="NCBIfam" id="NF003933">
    <property type="entry name" value="PRK05444.2-2"/>
    <property type="match status" value="1"/>
</dbReference>
<dbReference type="InterPro" id="IPR020826">
    <property type="entry name" value="Transketolase_BS"/>
</dbReference>
<dbReference type="PANTHER" id="PTHR43322:SF5">
    <property type="entry name" value="1-DEOXY-D-XYLULOSE-5-PHOSPHATE SYNTHASE, CHLOROPLASTIC"/>
    <property type="match status" value="1"/>
</dbReference>
<accession>A0A1I6FJQ6</accession>
<keyword evidence="8 10" id="KW-0786">Thiamine pyrophosphate</keyword>
<keyword evidence="7 10" id="KW-0784">Thiamine biosynthesis</keyword>
<comment type="subunit">
    <text evidence="3 10">Homodimer.</text>
</comment>
<comment type="cofactor">
    <cofactor evidence="10">
        <name>Mg(2+)</name>
        <dbReference type="ChEBI" id="CHEBI:18420"/>
    </cofactor>
    <text evidence="10">Binds 1 Mg(2+) ion per subunit.</text>
</comment>
<feature type="binding site" evidence="10">
    <location>
        <position position="147"/>
    </location>
    <ligand>
        <name>Mg(2+)</name>
        <dbReference type="ChEBI" id="CHEBI:18420"/>
    </ligand>
</feature>
<dbReference type="InterPro" id="IPR049557">
    <property type="entry name" value="Transketolase_CS"/>
</dbReference>
<feature type="domain" description="Transketolase-like pyrimidine-binding" evidence="11">
    <location>
        <begin position="279"/>
        <end position="442"/>
    </location>
</feature>
<dbReference type="Pfam" id="PF13292">
    <property type="entry name" value="DXP_synthase_N"/>
    <property type="match status" value="2"/>
</dbReference>
<dbReference type="Proteomes" id="UP000198583">
    <property type="component" value="Unassembled WGS sequence"/>
</dbReference>
<evidence type="ECO:0000256" key="3">
    <source>
        <dbReference type="ARBA" id="ARBA00011738"/>
    </source>
</evidence>
<name>A0A1I6FJQ6_9PSEU</name>
<evidence type="ECO:0000256" key="5">
    <source>
        <dbReference type="ARBA" id="ARBA00022723"/>
    </source>
</evidence>
<keyword evidence="4 10" id="KW-0808">Transferase</keyword>
<dbReference type="AlphaFoldDB" id="A0A1I6FJQ6"/>
<comment type="cofactor">
    <cofactor evidence="10">
        <name>thiamine diphosphate</name>
        <dbReference type="ChEBI" id="CHEBI:58937"/>
    </cofactor>
    <text evidence="10">Binds 1 thiamine pyrophosphate per subunit.</text>
</comment>
<dbReference type="InterPro" id="IPR005475">
    <property type="entry name" value="Transketolase-like_Pyr-bd"/>
</dbReference>
<dbReference type="UniPathway" id="UPA00064">
    <property type="reaction ID" value="UER00091"/>
</dbReference>
<sequence length="599" mass="63744">MIEEQIATHSSGWLRQLGSDELCALAAEIREFLITSVCAQGGHLGSNLGVVELTIALHRVFTSPKDRILFDTGHQAYVHKILTGRQHRFSTLRIRGGLSGYPSQAESVHDMIENSHASTALSYADGLSRADELTGKGERSVVAVVGDGALTGGMCWEALNNIGVSGRPIVVVLNDNERSYGPTLGGFAEHLRDLRTPGRVTPIFEQLGLAYLGPVDGHDLPMVERAMRQARAMRRPVVVHCLTLKGKGYPHAETDDADRMHAIGATDPVTGVAAAAARPTWTDVFGEEIVAIGTERPDVVCLTAAMLLPTGLGRFAKSFPDRVVDAGIAEQHVITTAAGLALGGCHPVVAVYSTFLNRAFDQVVMDVALHRLPVTFVLDRAGVTGPDGPSHHGVWDVSMLAAVPGLRAAAPRDPRRLRELLREAVSVTSGPTVVRFPKSVADGEIEAVGHVDGVDVLHRTPHEDVLLVSMGPTAAICLDAARELSDSGIGVTVVDPRWILPLPRAVVTMAGRHRLVLTVEDAVRTGGAGSILAQAVIDAGGTVPVHNLGFPRRFLPHASRQEVLREHGFTGSAIAAAVRAGLAGEPVYDQDPDLPSRWS</sequence>
<dbReference type="Pfam" id="PF02779">
    <property type="entry name" value="Transket_pyr"/>
    <property type="match status" value="1"/>
</dbReference>
<dbReference type="GO" id="GO:0000287">
    <property type="term" value="F:magnesium ion binding"/>
    <property type="evidence" value="ECO:0007669"/>
    <property type="project" value="UniProtKB-UniRule"/>
</dbReference>
<comment type="pathway">
    <text evidence="1 10">Metabolic intermediate biosynthesis; 1-deoxy-D-xylulose 5-phosphate biosynthesis; 1-deoxy-D-xylulose 5-phosphate from D-glyceraldehyde 3-phosphate and pyruvate: step 1/1.</text>
</comment>
<evidence type="ECO:0000256" key="1">
    <source>
        <dbReference type="ARBA" id="ARBA00004980"/>
    </source>
</evidence>
<reference evidence="13" key="1">
    <citation type="submission" date="2016-10" db="EMBL/GenBank/DDBJ databases">
        <authorList>
            <person name="Varghese N."/>
            <person name="Submissions S."/>
        </authorList>
    </citation>
    <scope>NUCLEOTIDE SEQUENCE [LARGE SCALE GENOMIC DNA]</scope>
    <source>
        <strain evidence="13">DSM 44232</strain>
    </source>
</reference>
<feature type="binding site" evidence="10">
    <location>
        <begin position="148"/>
        <end position="149"/>
    </location>
    <ligand>
        <name>thiamine diphosphate</name>
        <dbReference type="ChEBI" id="CHEBI:58937"/>
    </ligand>
</feature>
<feature type="binding site" evidence="10">
    <location>
        <position position="74"/>
    </location>
    <ligand>
        <name>thiamine diphosphate</name>
        <dbReference type="ChEBI" id="CHEBI:58937"/>
    </ligand>
</feature>
<dbReference type="GO" id="GO:0009228">
    <property type="term" value="P:thiamine biosynthetic process"/>
    <property type="evidence" value="ECO:0007669"/>
    <property type="project" value="UniProtKB-UniRule"/>
</dbReference>
<dbReference type="EC" id="2.2.1.7" evidence="10"/>
<evidence type="ECO:0000313" key="12">
    <source>
        <dbReference type="EMBL" id="SFR30170.1"/>
    </source>
</evidence>
<comment type="similarity">
    <text evidence="2 10">Belongs to the transketolase family. DXPS subfamily.</text>
</comment>
<evidence type="ECO:0000256" key="9">
    <source>
        <dbReference type="ARBA" id="ARBA00023229"/>
    </source>
</evidence>
<dbReference type="STRING" id="84724.SAMN04488564_13019"/>
<dbReference type="InterPro" id="IPR029061">
    <property type="entry name" value="THDP-binding"/>
</dbReference>
<dbReference type="CDD" id="cd07033">
    <property type="entry name" value="TPP_PYR_DXS_TK_like"/>
    <property type="match status" value="1"/>
</dbReference>
<proteinExistence type="inferred from homology"/>
<keyword evidence="5 10" id="KW-0479">Metal-binding</keyword>
<protein>
    <recommendedName>
        <fullName evidence="10">1-deoxy-D-xylulose-5-phosphate synthase</fullName>
        <ecNumber evidence="10">2.2.1.7</ecNumber>
    </recommendedName>
    <alternativeName>
        <fullName evidence="10">1-deoxyxylulose-5-phosphate synthase</fullName>
        <shortName evidence="10">DXP synthase</shortName>
        <shortName evidence="10">DXPS</shortName>
    </alternativeName>
</protein>
<dbReference type="GO" id="GO:0019288">
    <property type="term" value="P:isopentenyl diphosphate biosynthetic process, methylerythritol 4-phosphate pathway"/>
    <property type="evidence" value="ECO:0007669"/>
    <property type="project" value="TreeGrafter"/>
</dbReference>
<evidence type="ECO:0000256" key="7">
    <source>
        <dbReference type="ARBA" id="ARBA00022977"/>
    </source>
</evidence>
<dbReference type="Pfam" id="PF02780">
    <property type="entry name" value="Transketolase_C"/>
    <property type="match status" value="1"/>
</dbReference>
<dbReference type="FunFam" id="3.40.50.970:FF:000010">
    <property type="entry name" value="1-deoxy-D-xylulose-5-phosphate synthase"/>
    <property type="match status" value="1"/>
</dbReference>
<dbReference type="InterPro" id="IPR033248">
    <property type="entry name" value="Transketolase_C"/>
</dbReference>
<dbReference type="FunFam" id="3.40.50.970:FF:000005">
    <property type="entry name" value="1-deoxy-D-xylulose-5-phosphate synthase"/>
    <property type="match status" value="1"/>
</dbReference>
<dbReference type="GO" id="GO:0030976">
    <property type="term" value="F:thiamine pyrophosphate binding"/>
    <property type="evidence" value="ECO:0007669"/>
    <property type="project" value="UniProtKB-UniRule"/>
</dbReference>
<comment type="catalytic activity">
    <reaction evidence="10">
        <text>D-glyceraldehyde 3-phosphate + pyruvate + H(+) = 1-deoxy-D-xylulose 5-phosphate + CO2</text>
        <dbReference type="Rhea" id="RHEA:12605"/>
        <dbReference type="ChEBI" id="CHEBI:15361"/>
        <dbReference type="ChEBI" id="CHEBI:15378"/>
        <dbReference type="ChEBI" id="CHEBI:16526"/>
        <dbReference type="ChEBI" id="CHEBI:57792"/>
        <dbReference type="ChEBI" id="CHEBI:59776"/>
        <dbReference type="EC" id="2.2.1.7"/>
    </reaction>
</comment>
<evidence type="ECO:0000256" key="8">
    <source>
        <dbReference type="ARBA" id="ARBA00023052"/>
    </source>
</evidence>
<organism evidence="12 13">
    <name type="scientific">Lentzea waywayandensis</name>
    <dbReference type="NCBI Taxonomy" id="84724"/>
    <lineage>
        <taxon>Bacteria</taxon>
        <taxon>Bacillati</taxon>
        <taxon>Actinomycetota</taxon>
        <taxon>Actinomycetes</taxon>
        <taxon>Pseudonocardiales</taxon>
        <taxon>Pseudonocardiaceae</taxon>
        <taxon>Lentzea</taxon>
    </lineage>
</organism>
<dbReference type="HAMAP" id="MF_00315">
    <property type="entry name" value="DXP_synth"/>
    <property type="match status" value="1"/>
</dbReference>
<dbReference type="PROSITE" id="PS00801">
    <property type="entry name" value="TRANSKETOLASE_1"/>
    <property type="match status" value="1"/>
</dbReference>
<keyword evidence="9 10" id="KW-0414">Isoprene biosynthesis</keyword>
<dbReference type="GO" id="GO:0008661">
    <property type="term" value="F:1-deoxy-D-xylulose-5-phosphate synthase activity"/>
    <property type="evidence" value="ECO:0007669"/>
    <property type="project" value="UniProtKB-UniRule"/>
</dbReference>
<dbReference type="SMART" id="SM00861">
    <property type="entry name" value="Transket_pyr"/>
    <property type="match status" value="1"/>
</dbReference>
<keyword evidence="6 10" id="KW-0460">Magnesium</keyword>
<dbReference type="PROSITE" id="PS00802">
    <property type="entry name" value="TRANSKETOLASE_2"/>
    <property type="match status" value="1"/>
</dbReference>
<feature type="binding site" evidence="10">
    <location>
        <position position="176"/>
    </location>
    <ligand>
        <name>thiamine diphosphate</name>
        <dbReference type="ChEBI" id="CHEBI:58937"/>
    </ligand>
</feature>
<gene>
    <name evidence="10" type="primary">dxs</name>
    <name evidence="12" type="ORF">SAMN04488564_13019</name>
</gene>
<keyword evidence="13" id="KW-1185">Reference proteome</keyword>
<evidence type="ECO:0000313" key="13">
    <source>
        <dbReference type="Proteomes" id="UP000198583"/>
    </source>
</evidence>
<feature type="binding site" evidence="10">
    <location>
        <position position="330"/>
    </location>
    <ligand>
        <name>thiamine diphosphate</name>
        <dbReference type="ChEBI" id="CHEBI:58937"/>
    </ligand>
</feature>
<dbReference type="CDD" id="cd02007">
    <property type="entry name" value="TPP_DXS"/>
    <property type="match status" value="1"/>
</dbReference>
<dbReference type="Gene3D" id="3.40.50.920">
    <property type="match status" value="1"/>
</dbReference>
<dbReference type="InterPro" id="IPR009014">
    <property type="entry name" value="Transketo_C/PFOR_II"/>
</dbReference>
<dbReference type="Gene3D" id="3.40.50.970">
    <property type="match status" value="2"/>
</dbReference>
<evidence type="ECO:0000259" key="11">
    <source>
        <dbReference type="SMART" id="SM00861"/>
    </source>
</evidence>
<dbReference type="GO" id="GO:0005829">
    <property type="term" value="C:cytosol"/>
    <property type="evidence" value="ECO:0007669"/>
    <property type="project" value="TreeGrafter"/>
</dbReference>